<organism evidence="1 2">
    <name type="scientific">Halomarina oriensis</name>
    <dbReference type="NCBI Taxonomy" id="671145"/>
    <lineage>
        <taxon>Archaea</taxon>
        <taxon>Methanobacteriati</taxon>
        <taxon>Methanobacteriota</taxon>
        <taxon>Stenosarchaea group</taxon>
        <taxon>Halobacteria</taxon>
        <taxon>Halobacteriales</taxon>
        <taxon>Natronomonadaceae</taxon>
        <taxon>Halomarina</taxon>
    </lineage>
</organism>
<proteinExistence type="predicted"/>
<dbReference type="Proteomes" id="UP000451471">
    <property type="component" value="Unassembled WGS sequence"/>
</dbReference>
<name>A0A6B0GIH7_9EURY</name>
<reference evidence="1 2" key="1">
    <citation type="submission" date="2019-12" db="EMBL/GenBank/DDBJ databases">
        <title>Halocatena pleomorpha gen. nov. sp. nov., an extremely halophilic archaeon of family Halobacteriaceae isolated from saltpan soil.</title>
        <authorList>
            <person name="Pal Y."/>
            <person name="Verma A."/>
            <person name="Krishnamurthi S."/>
            <person name="Kumar P."/>
        </authorList>
    </citation>
    <scope>NUCLEOTIDE SEQUENCE [LARGE SCALE GENOMIC DNA]</scope>
    <source>
        <strain evidence="1 2">JCM 16495</strain>
    </source>
</reference>
<dbReference type="RefSeq" id="WP_158202994.1">
    <property type="nucleotide sequence ID" value="NZ_WSZK01000006.1"/>
</dbReference>
<dbReference type="AlphaFoldDB" id="A0A6B0GIH7"/>
<evidence type="ECO:0000313" key="2">
    <source>
        <dbReference type="Proteomes" id="UP000451471"/>
    </source>
</evidence>
<keyword evidence="2" id="KW-1185">Reference proteome</keyword>
<protein>
    <submittedName>
        <fullName evidence="1">Uncharacterized protein</fullName>
    </submittedName>
</protein>
<gene>
    <name evidence="1" type="ORF">GQS65_01925</name>
</gene>
<dbReference type="PROSITE" id="PS51257">
    <property type="entry name" value="PROKAR_LIPOPROTEIN"/>
    <property type="match status" value="1"/>
</dbReference>
<accession>A0A6B0GIH7</accession>
<evidence type="ECO:0000313" key="1">
    <source>
        <dbReference type="EMBL" id="MWG33259.1"/>
    </source>
</evidence>
<sequence length="114" mass="12623">MKRRSLLALLGISMTAGCSDLTRGLTGNGEREHKVRATYSCDESADPSCTATIRVEQMGRANQYTARLANTSSTSTDHILDEAGDDVTFRLNPDQTVEVYAEYDDSTRRMMRVP</sequence>
<comment type="caution">
    <text evidence="1">The sequence shown here is derived from an EMBL/GenBank/DDBJ whole genome shotgun (WGS) entry which is preliminary data.</text>
</comment>
<dbReference type="EMBL" id="WSZK01000006">
    <property type="protein sequence ID" value="MWG33259.1"/>
    <property type="molecule type" value="Genomic_DNA"/>
</dbReference>